<evidence type="ECO:0000313" key="7">
    <source>
        <dbReference type="Proteomes" id="UP000515135"/>
    </source>
</evidence>
<keyword evidence="5" id="KW-0539">Nucleus</keyword>
<dbReference type="KEGG" id="bbel:109473953"/>
<dbReference type="InterPro" id="IPR008978">
    <property type="entry name" value="HSP20-like_chaperone"/>
</dbReference>
<name>A0A6P4YJU8_BRABE</name>
<dbReference type="PANTHER" id="PTHR21664:SF1">
    <property type="entry name" value="NUDC DOMAIN-CONTAINING PROTEIN 1"/>
    <property type="match status" value="1"/>
</dbReference>
<dbReference type="Proteomes" id="UP000515135">
    <property type="component" value="Unplaced"/>
</dbReference>
<dbReference type="GO" id="GO:0005634">
    <property type="term" value="C:nucleus"/>
    <property type="evidence" value="ECO:0007669"/>
    <property type="project" value="UniProtKB-SubCell"/>
</dbReference>
<dbReference type="Gene3D" id="2.60.40.790">
    <property type="match status" value="1"/>
</dbReference>
<proteinExistence type="predicted"/>
<dbReference type="InterPro" id="IPR037895">
    <property type="entry name" value="NUDCD1"/>
</dbReference>
<gene>
    <name evidence="8" type="primary">LOC109473953</name>
</gene>
<evidence type="ECO:0000313" key="8">
    <source>
        <dbReference type="RefSeq" id="XP_019629700.1"/>
    </source>
</evidence>
<accession>A0A6P4YJU8</accession>
<organism evidence="7 8">
    <name type="scientific">Branchiostoma belcheri</name>
    <name type="common">Amphioxus</name>
    <dbReference type="NCBI Taxonomy" id="7741"/>
    <lineage>
        <taxon>Eukaryota</taxon>
        <taxon>Metazoa</taxon>
        <taxon>Chordata</taxon>
        <taxon>Cephalochordata</taxon>
        <taxon>Leptocardii</taxon>
        <taxon>Amphioxiformes</taxon>
        <taxon>Branchiostomatidae</taxon>
        <taxon>Branchiostoma</taxon>
    </lineage>
</organism>
<evidence type="ECO:0000256" key="1">
    <source>
        <dbReference type="ARBA" id="ARBA00004123"/>
    </source>
</evidence>
<protein>
    <recommendedName>
        <fullName evidence="3">NudC domain-containing protein 1</fullName>
    </recommendedName>
</protein>
<keyword evidence="4" id="KW-0963">Cytoplasm</keyword>
<evidence type="ECO:0000256" key="3">
    <source>
        <dbReference type="ARBA" id="ARBA00018915"/>
    </source>
</evidence>
<dbReference type="RefSeq" id="XP_019629700.1">
    <property type="nucleotide sequence ID" value="XM_019774141.1"/>
</dbReference>
<dbReference type="PANTHER" id="PTHR21664">
    <property type="entry name" value="CHRONIC MYELOGENOUS LEUKEMIA TUMOR ANTIGEN 66"/>
    <property type="match status" value="1"/>
</dbReference>
<evidence type="ECO:0000256" key="2">
    <source>
        <dbReference type="ARBA" id="ARBA00004496"/>
    </source>
</evidence>
<dbReference type="AlphaFoldDB" id="A0A6P4YJU8"/>
<sequence length="593" mass="66220">MASNAAKVNATHSLKPDRALIDANFDGYKLSLDPLPQYAVNLDTGIDDVKLNEEEYTYQHIRAFGIHNHLTLDQWNPDSVYYVDNRHTVQQIKIILDTQINPPRPVLKIPCDEPQGTRHNVTLHFPSRGWCVLADGAGKLLVIQTHNRGTPEEEPWKIVFSEELCDKQPFTLLHSLVDISHNVLHIEALLLHMDKVPQEHKTDFTVVLEWVTLAKQDGTSGGFKVERVRQVQGKTSPQYAAIERGGRGLFIASDRPFRMVSDTAKDVEMEEDSSNGESEAAKQPAYIWGQTSEDVSVKFTVDEGTTKSDIELILETKRIKLGVKNREPLLDGELCGAVDVEACTWTLDGKELELLLQKREEGPMWPAVVVGDTRGQLTLDPDQAAEMNERLSGLTSDQLNASPDPDKKPYNTQELEECDAFPEDSAMLVRLDGETHRNTYAASLSSHQSLFNVQIEAGEAPCLCLRHDVDALIWQPKSSSDNSDIPFAHVATFNALGYVQASKRDMKFAMCAPNFSYASLCDCVRHVYVYRQPTPTASPVRNRKSGRVIGQIAKQQVVAIDSAENIMGFQVSNERLFILTGSKLITVRVNTED</sequence>
<evidence type="ECO:0000256" key="4">
    <source>
        <dbReference type="ARBA" id="ARBA00022490"/>
    </source>
</evidence>
<dbReference type="GO" id="GO:0005737">
    <property type="term" value="C:cytoplasm"/>
    <property type="evidence" value="ECO:0007669"/>
    <property type="project" value="UniProtKB-SubCell"/>
</dbReference>
<evidence type="ECO:0000256" key="5">
    <source>
        <dbReference type="ARBA" id="ARBA00023242"/>
    </source>
</evidence>
<dbReference type="SUPFAM" id="SSF49764">
    <property type="entry name" value="HSP20-like chaperones"/>
    <property type="match status" value="1"/>
</dbReference>
<feature type="domain" description="CS" evidence="6">
    <location>
        <begin position="281"/>
        <end position="369"/>
    </location>
</feature>
<dbReference type="PROSITE" id="PS51203">
    <property type="entry name" value="CS"/>
    <property type="match status" value="1"/>
</dbReference>
<dbReference type="CDD" id="cd06467">
    <property type="entry name" value="p23_NUDC_like"/>
    <property type="match status" value="1"/>
</dbReference>
<comment type="subcellular location">
    <subcellularLocation>
        <location evidence="2">Cytoplasm</location>
    </subcellularLocation>
    <subcellularLocation>
        <location evidence="1">Nucleus</location>
    </subcellularLocation>
</comment>
<reference evidence="8" key="1">
    <citation type="submission" date="2025-08" db="UniProtKB">
        <authorList>
            <consortium name="RefSeq"/>
        </authorList>
    </citation>
    <scope>IDENTIFICATION</scope>
    <source>
        <tissue evidence="8">Gonad</tissue>
    </source>
</reference>
<dbReference type="Pfam" id="PF04969">
    <property type="entry name" value="CS"/>
    <property type="match status" value="1"/>
</dbReference>
<keyword evidence="7" id="KW-1185">Reference proteome</keyword>
<evidence type="ECO:0000259" key="6">
    <source>
        <dbReference type="PROSITE" id="PS51203"/>
    </source>
</evidence>
<dbReference type="GeneID" id="109473953"/>
<dbReference type="InterPro" id="IPR007052">
    <property type="entry name" value="CS_dom"/>
</dbReference>
<dbReference type="OrthoDB" id="428655at2759"/>